<name>A0AAW1QI78_9CHLO</name>
<dbReference type="InterPro" id="IPR001128">
    <property type="entry name" value="Cyt_P450"/>
</dbReference>
<feature type="binding site" description="axial binding residue" evidence="2">
    <location>
        <position position="450"/>
    </location>
    <ligand>
        <name>heme</name>
        <dbReference type="ChEBI" id="CHEBI:30413"/>
    </ligand>
    <ligandPart>
        <name>Fe</name>
        <dbReference type="ChEBI" id="CHEBI:18248"/>
    </ligandPart>
</feature>
<dbReference type="GO" id="GO:0020037">
    <property type="term" value="F:heme binding"/>
    <property type="evidence" value="ECO:0007669"/>
    <property type="project" value="InterPro"/>
</dbReference>
<protein>
    <recommendedName>
        <fullName evidence="5">Cytochrome P450</fullName>
    </recommendedName>
</protein>
<dbReference type="Proteomes" id="UP001438707">
    <property type="component" value="Unassembled WGS sequence"/>
</dbReference>
<keyword evidence="4" id="KW-1185">Reference proteome</keyword>
<dbReference type="PRINTS" id="PR00463">
    <property type="entry name" value="EP450I"/>
</dbReference>
<evidence type="ECO:0000313" key="4">
    <source>
        <dbReference type="Proteomes" id="UP001438707"/>
    </source>
</evidence>
<keyword evidence="2" id="KW-0349">Heme</keyword>
<comment type="cofactor">
    <cofactor evidence="2">
        <name>heme</name>
        <dbReference type="ChEBI" id="CHEBI:30413"/>
    </cofactor>
</comment>
<gene>
    <name evidence="3" type="ORF">WJX74_002695</name>
</gene>
<dbReference type="InterPro" id="IPR050121">
    <property type="entry name" value="Cytochrome_P450_monoxygenase"/>
</dbReference>
<keyword evidence="2" id="KW-0479">Metal-binding</keyword>
<dbReference type="Gene3D" id="1.10.630.10">
    <property type="entry name" value="Cytochrome P450"/>
    <property type="match status" value="1"/>
</dbReference>
<dbReference type="InterPro" id="IPR002401">
    <property type="entry name" value="Cyt_P450_E_grp-I"/>
</dbReference>
<dbReference type="InterPro" id="IPR036396">
    <property type="entry name" value="Cyt_P450_sf"/>
</dbReference>
<dbReference type="EMBL" id="JALJOS010000040">
    <property type="protein sequence ID" value="KAK9821161.1"/>
    <property type="molecule type" value="Genomic_DNA"/>
</dbReference>
<dbReference type="GO" id="GO:0005506">
    <property type="term" value="F:iron ion binding"/>
    <property type="evidence" value="ECO:0007669"/>
    <property type="project" value="InterPro"/>
</dbReference>
<accession>A0AAW1QI78</accession>
<evidence type="ECO:0000256" key="1">
    <source>
        <dbReference type="ARBA" id="ARBA00010617"/>
    </source>
</evidence>
<organism evidence="3 4">
    <name type="scientific">Apatococcus lobatus</name>
    <dbReference type="NCBI Taxonomy" id="904363"/>
    <lineage>
        <taxon>Eukaryota</taxon>
        <taxon>Viridiplantae</taxon>
        <taxon>Chlorophyta</taxon>
        <taxon>core chlorophytes</taxon>
        <taxon>Trebouxiophyceae</taxon>
        <taxon>Chlorellales</taxon>
        <taxon>Chlorellaceae</taxon>
        <taxon>Apatococcus</taxon>
    </lineage>
</organism>
<proteinExistence type="inferred from homology"/>
<evidence type="ECO:0000256" key="2">
    <source>
        <dbReference type="PIRSR" id="PIRSR602401-1"/>
    </source>
</evidence>
<dbReference type="PRINTS" id="PR00385">
    <property type="entry name" value="P450"/>
</dbReference>
<dbReference type="AlphaFoldDB" id="A0AAW1QI78"/>
<dbReference type="PANTHER" id="PTHR24305:SF166">
    <property type="entry name" value="CYTOCHROME P450 12A4, MITOCHONDRIAL-RELATED"/>
    <property type="match status" value="1"/>
</dbReference>
<comment type="caution">
    <text evidence="3">The sequence shown here is derived from an EMBL/GenBank/DDBJ whole genome shotgun (WGS) entry which is preliminary data.</text>
</comment>
<keyword evidence="2" id="KW-0408">Iron</keyword>
<dbReference type="Pfam" id="PF00067">
    <property type="entry name" value="p450"/>
    <property type="match status" value="2"/>
</dbReference>
<dbReference type="GO" id="GO:0004497">
    <property type="term" value="F:monooxygenase activity"/>
    <property type="evidence" value="ECO:0007669"/>
    <property type="project" value="InterPro"/>
</dbReference>
<reference evidence="3 4" key="1">
    <citation type="journal article" date="2024" name="Nat. Commun.">
        <title>Phylogenomics reveals the evolutionary origins of lichenization in chlorophyte algae.</title>
        <authorList>
            <person name="Puginier C."/>
            <person name="Libourel C."/>
            <person name="Otte J."/>
            <person name="Skaloud P."/>
            <person name="Haon M."/>
            <person name="Grisel S."/>
            <person name="Petersen M."/>
            <person name="Berrin J.G."/>
            <person name="Delaux P.M."/>
            <person name="Dal Grande F."/>
            <person name="Keller J."/>
        </authorList>
    </citation>
    <scope>NUCLEOTIDE SEQUENCE [LARGE SCALE GENOMIC DNA]</scope>
    <source>
        <strain evidence="3 4">SAG 2145</strain>
    </source>
</reference>
<dbReference type="PANTHER" id="PTHR24305">
    <property type="entry name" value="CYTOCHROME P450"/>
    <property type="match status" value="1"/>
</dbReference>
<comment type="similarity">
    <text evidence="1">Belongs to the cytochrome P450 family.</text>
</comment>
<sequence>MQAVAVADPFICQEILHSTELDKRPNTGYWIVTEMMSAHNEPNLVSSESTAYWRAVRKTVAVAFSSSAMRNNFEQICSAGQDMVKVLKGKPPGESVDMFRGLLCVSVDVISRFGFKKDFGAVSSFGGGDGRHDFLDSILLATKEAQEFLKKPYRQLLWFLPEVKKSYQTFRDFQSFMEKLVCDMRSSEPVSEDDNSVSAQLLRCKDPSTGQPLTDQQLVPMASMMFWAGYDTSAVTMTWAMYMIAQHPQVEAKLVAELKAHGLLATPDNPNPPAPTYKQLMELDYLSHVVQETQRLYPAVAFGTSRCSPHKDVYLDNGRLRVPKGTIVWVLTHSLQNSSFTWEHPERFDPGRWEQQGADQASPMPGKARAIIGSMERHASKPLDHPFNIAAESQAGNYEPPQLRLSRVAAQAQSSELEAALSKFNEQQTGDPKAPLPKRWIPFMDGRRSCVGQPLAKVAMLSTLAQLYANFSMELSQAMPDPAGVRAKESLALAVLHPGSSLHMHIHPRLQLASQESGHESS</sequence>
<dbReference type="GO" id="GO:0016705">
    <property type="term" value="F:oxidoreductase activity, acting on paired donors, with incorporation or reduction of molecular oxygen"/>
    <property type="evidence" value="ECO:0007669"/>
    <property type="project" value="InterPro"/>
</dbReference>
<dbReference type="SUPFAM" id="SSF48264">
    <property type="entry name" value="Cytochrome P450"/>
    <property type="match status" value="1"/>
</dbReference>
<dbReference type="CDD" id="cd00302">
    <property type="entry name" value="cytochrome_P450"/>
    <property type="match status" value="1"/>
</dbReference>
<evidence type="ECO:0000313" key="3">
    <source>
        <dbReference type="EMBL" id="KAK9821161.1"/>
    </source>
</evidence>
<evidence type="ECO:0008006" key="5">
    <source>
        <dbReference type="Google" id="ProtNLM"/>
    </source>
</evidence>